<dbReference type="HAMAP" id="MF_01109">
    <property type="entry name" value="OTCase"/>
    <property type="match status" value="1"/>
</dbReference>
<dbReference type="InterPro" id="IPR006130">
    <property type="entry name" value="Asp/Orn_carbamoylTrfase"/>
</dbReference>
<protein>
    <recommendedName>
        <fullName evidence="3 7">Ornithine carbamoyltransferase</fullName>
        <shortName evidence="7">OTCase</shortName>
        <ecNumber evidence="3 7">2.1.3.3</ecNumber>
    </recommendedName>
</protein>
<comment type="pathway">
    <text evidence="1">Amino-acid biosynthesis; L-arginine biosynthesis; L-arginine from L-ornithine and carbamoyl phosphate: step 1/3.</text>
</comment>
<dbReference type="PRINTS" id="PR00100">
    <property type="entry name" value="AOTCASE"/>
</dbReference>
<proteinExistence type="inferred from homology"/>
<keyword evidence="11" id="KW-1185">Reference proteome</keyword>
<feature type="binding site" evidence="7">
    <location>
        <position position="232"/>
    </location>
    <ligand>
        <name>L-ornithine</name>
        <dbReference type="ChEBI" id="CHEBI:46911"/>
    </ligand>
</feature>
<dbReference type="Gene3D" id="3.40.50.1370">
    <property type="entry name" value="Aspartate/ornithine carbamoyltransferase"/>
    <property type="match status" value="2"/>
</dbReference>
<sequence length="325" mass="36253">MSQSANNLRHFIDLRDFTLAEIEDILRLATEFKANPWQNHLKRKHVALIFEKDSTRTRMSFEVGVNQLGGDSLVIDGSTSHIGGKENLYDSAKVMSRFIDMIMIRANSHDSVVGLAQHSEVPVLNGLTDYNHPCQVLTDIFTYIEHRGPIQGKKIAWIGDANNMANTFVHAAFLFGFHLAIATPLEYQLVGTVQRWAAKQKEAGKPGSIVQYLDPESGLAEAVRDADLVLTDTWISMGDTDYELRKAVFSPYYTVDAALMKQAKPDALFMHCLPASRGQEVTDEVMDGPQSVIFDEAENRLHVQKAIMTWLLQFGLAARNTDNGG</sequence>
<feature type="domain" description="Aspartate/ornithine carbamoyltransferase carbamoyl-P binding" evidence="9">
    <location>
        <begin position="9"/>
        <end position="145"/>
    </location>
</feature>
<accession>A0ABY8MJZ3</accession>
<reference evidence="10 11" key="1">
    <citation type="submission" date="2023-04" db="EMBL/GenBank/DDBJ databases">
        <title>Spirochaete genome identified in red abalone sample constitutes a novel genus.</title>
        <authorList>
            <person name="Sharma S.P."/>
            <person name="Purcell C.M."/>
            <person name="Hyde J.R."/>
            <person name="Severin A.J."/>
        </authorList>
    </citation>
    <scope>NUCLEOTIDE SEQUENCE [LARGE SCALE GENOMIC DNA]</scope>
    <source>
        <strain evidence="10 11">SP-2023</strain>
    </source>
</reference>
<dbReference type="PROSITE" id="PS00097">
    <property type="entry name" value="CARBAMOYLTRANSFERASE"/>
    <property type="match status" value="1"/>
</dbReference>
<dbReference type="InterPro" id="IPR024904">
    <property type="entry name" value="OTCase_ArgI"/>
</dbReference>
<dbReference type="PRINTS" id="PR00102">
    <property type="entry name" value="OTCASE"/>
</dbReference>
<comment type="similarity">
    <text evidence="2 7">Belongs to the aspartate/ornithine carbamoyltransferase superfamily. OTCase family.</text>
</comment>
<feature type="domain" description="Aspartate/ornithine carbamoyltransferase Asp/Orn-binding" evidence="8">
    <location>
        <begin position="151"/>
        <end position="311"/>
    </location>
</feature>
<comment type="subcellular location">
    <subcellularLocation>
        <location evidence="7">Cytoplasm</location>
    </subcellularLocation>
</comment>
<keyword evidence="5 7" id="KW-0808">Transferase</keyword>
<dbReference type="PANTHER" id="PTHR45753">
    <property type="entry name" value="ORNITHINE CARBAMOYLTRANSFERASE, MITOCHONDRIAL"/>
    <property type="match status" value="1"/>
</dbReference>
<dbReference type="Proteomes" id="UP001228690">
    <property type="component" value="Chromosome"/>
</dbReference>
<feature type="binding site" evidence="7">
    <location>
        <begin position="236"/>
        <end position="237"/>
    </location>
    <ligand>
        <name>L-ornithine</name>
        <dbReference type="ChEBI" id="CHEBI:46911"/>
    </ligand>
</feature>
<dbReference type="NCBIfam" id="TIGR00658">
    <property type="entry name" value="orni_carb_tr"/>
    <property type="match status" value="1"/>
</dbReference>
<evidence type="ECO:0000256" key="4">
    <source>
        <dbReference type="ARBA" id="ARBA00022503"/>
    </source>
</evidence>
<evidence type="ECO:0000256" key="5">
    <source>
        <dbReference type="ARBA" id="ARBA00022679"/>
    </source>
</evidence>
<organism evidence="10 11">
    <name type="scientific">Candidatus Haliotispira prima</name>
    <dbReference type="NCBI Taxonomy" id="3034016"/>
    <lineage>
        <taxon>Bacteria</taxon>
        <taxon>Pseudomonadati</taxon>
        <taxon>Spirochaetota</taxon>
        <taxon>Spirochaetia</taxon>
        <taxon>Spirochaetales</taxon>
        <taxon>Spirochaetaceae</taxon>
        <taxon>Candidatus Haliotispira</taxon>
    </lineage>
</organism>
<evidence type="ECO:0000313" key="11">
    <source>
        <dbReference type="Proteomes" id="UP001228690"/>
    </source>
</evidence>
<comment type="catalytic activity">
    <reaction evidence="6 7">
        <text>carbamoyl phosphate + L-ornithine = L-citrulline + phosphate + H(+)</text>
        <dbReference type="Rhea" id="RHEA:19513"/>
        <dbReference type="ChEBI" id="CHEBI:15378"/>
        <dbReference type="ChEBI" id="CHEBI:43474"/>
        <dbReference type="ChEBI" id="CHEBI:46911"/>
        <dbReference type="ChEBI" id="CHEBI:57743"/>
        <dbReference type="ChEBI" id="CHEBI:58228"/>
        <dbReference type="EC" id="2.1.3.3"/>
    </reaction>
</comment>
<feature type="binding site" evidence="7">
    <location>
        <position position="163"/>
    </location>
    <ligand>
        <name>L-ornithine</name>
        <dbReference type="ChEBI" id="CHEBI:46911"/>
    </ligand>
</feature>
<keyword evidence="4" id="KW-0056">Arginine metabolism</keyword>
<dbReference type="InterPro" id="IPR006131">
    <property type="entry name" value="Asp_carbamoyltransf_Asp/Orn-bd"/>
</dbReference>
<dbReference type="RefSeq" id="WP_326927701.1">
    <property type="nucleotide sequence ID" value="NZ_CP123443.1"/>
</dbReference>
<evidence type="ECO:0000256" key="1">
    <source>
        <dbReference type="ARBA" id="ARBA00004975"/>
    </source>
</evidence>
<dbReference type="GO" id="GO:0004585">
    <property type="term" value="F:ornithine carbamoyltransferase activity"/>
    <property type="evidence" value="ECO:0007669"/>
    <property type="project" value="UniProtKB-EC"/>
</dbReference>
<dbReference type="PANTHER" id="PTHR45753:SF3">
    <property type="entry name" value="ORNITHINE TRANSCARBAMYLASE, MITOCHONDRIAL"/>
    <property type="match status" value="1"/>
</dbReference>
<name>A0ABY8MJZ3_9SPIO</name>
<comment type="caution">
    <text evidence="7">Lacks conserved residue(s) required for the propagation of feature annotation.</text>
</comment>
<evidence type="ECO:0000259" key="8">
    <source>
        <dbReference type="Pfam" id="PF00185"/>
    </source>
</evidence>
<dbReference type="SUPFAM" id="SSF53671">
    <property type="entry name" value="Aspartate/ornithine carbamoyltransferase"/>
    <property type="match status" value="1"/>
</dbReference>
<dbReference type="EC" id="2.1.3.3" evidence="3 7"/>
<feature type="binding site" evidence="7">
    <location>
        <position position="300"/>
    </location>
    <ligand>
        <name>carbamoyl phosphate</name>
        <dbReference type="ChEBI" id="CHEBI:58228"/>
    </ligand>
</feature>
<feature type="binding site" evidence="7">
    <location>
        <begin position="132"/>
        <end position="135"/>
    </location>
    <ligand>
        <name>carbamoyl phosphate</name>
        <dbReference type="ChEBI" id="CHEBI:58228"/>
    </ligand>
</feature>
<keyword evidence="7" id="KW-0963">Cytoplasm</keyword>
<evidence type="ECO:0000256" key="7">
    <source>
        <dbReference type="HAMAP-Rule" id="MF_01109"/>
    </source>
</evidence>
<feature type="binding site" evidence="7">
    <location>
        <position position="105"/>
    </location>
    <ligand>
        <name>carbamoyl phosphate</name>
        <dbReference type="ChEBI" id="CHEBI:58228"/>
    </ligand>
</feature>
<dbReference type="EMBL" id="CP123443">
    <property type="protein sequence ID" value="WGK69518.1"/>
    <property type="molecule type" value="Genomic_DNA"/>
</dbReference>
<dbReference type="NCBIfam" id="NF001986">
    <property type="entry name" value="PRK00779.1"/>
    <property type="match status" value="1"/>
</dbReference>
<evidence type="ECO:0000313" key="10">
    <source>
        <dbReference type="EMBL" id="WGK69518.1"/>
    </source>
</evidence>
<dbReference type="Pfam" id="PF00185">
    <property type="entry name" value="OTCace"/>
    <property type="match status" value="1"/>
</dbReference>
<feature type="binding site" evidence="7">
    <location>
        <begin position="272"/>
        <end position="273"/>
    </location>
    <ligand>
        <name>carbamoyl phosphate</name>
        <dbReference type="ChEBI" id="CHEBI:58228"/>
    </ligand>
</feature>
<evidence type="ECO:0000256" key="2">
    <source>
        <dbReference type="ARBA" id="ARBA00007805"/>
    </source>
</evidence>
<feature type="binding site" evidence="7">
    <location>
        <begin position="54"/>
        <end position="57"/>
    </location>
    <ligand>
        <name>carbamoyl phosphate</name>
        <dbReference type="ChEBI" id="CHEBI:58228"/>
    </ligand>
</feature>
<evidence type="ECO:0000256" key="3">
    <source>
        <dbReference type="ARBA" id="ARBA00013007"/>
    </source>
</evidence>
<evidence type="ECO:0000259" key="9">
    <source>
        <dbReference type="Pfam" id="PF02729"/>
    </source>
</evidence>
<dbReference type="Pfam" id="PF02729">
    <property type="entry name" value="OTCace_N"/>
    <property type="match status" value="1"/>
</dbReference>
<dbReference type="InterPro" id="IPR006132">
    <property type="entry name" value="Asp/Orn_carbamoyltranf_P-bd"/>
</dbReference>
<evidence type="ECO:0000256" key="6">
    <source>
        <dbReference type="ARBA" id="ARBA00048772"/>
    </source>
</evidence>
<dbReference type="InterPro" id="IPR002292">
    <property type="entry name" value="Orn/put_carbamltrans"/>
</dbReference>
<gene>
    <name evidence="10" type="primary">argF</name>
    <name evidence="10" type="ORF">P0082_01260</name>
</gene>
<dbReference type="InterPro" id="IPR036901">
    <property type="entry name" value="Asp/Orn_carbamoylTrfase_sf"/>
</dbReference>